<evidence type="ECO:0000256" key="6">
    <source>
        <dbReference type="RuleBase" id="RU362079"/>
    </source>
</evidence>
<dbReference type="HOGENOM" id="CLU_112632_1_1_11"/>
<gene>
    <name evidence="8" type="ordered locus">Francci3_4406</name>
</gene>
<keyword evidence="9" id="KW-1185">Reference proteome</keyword>
<accession>A0A1X1Q1M2</accession>
<keyword evidence="5 6" id="KW-0456">Lyase</keyword>
<dbReference type="GO" id="GO:0046654">
    <property type="term" value="P:tetrahydrofolate biosynthetic process"/>
    <property type="evidence" value="ECO:0007669"/>
    <property type="project" value="UniProtKB-UniRule"/>
</dbReference>
<organism evidence="8 9">
    <name type="scientific">Frankia casuarinae (strain DSM 45818 / CECT 9043 / HFP020203 / CcI3)</name>
    <dbReference type="NCBI Taxonomy" id="106370"/>
    <lineage>
        <taxon>Bacteria</taxon>
        <taxon>Bacillati</taxon>
        <taxon>Actinomycetota</taxon>
        <taxon>Actinomycetes</taxon>
        <taxon>Frankiales</taxon>
        <taxon>Frankiaceae</taxon>
        <taxon>Frankia</taxon>
    </lineage>
</organism>
<dbReference type="eggNOG" id="COG1539">
    <property type="taxonomic scope" value="Bacteria"/>
</dbReference>
<dbReference type="GO" id="GO:0005737">
    <property type="term" value="C:cytoplasm"/>
    <property type="evidence" value="ECO:0007669"/>
    <property type="project" value="TreeGrafter"/>
</dbReference>
<proteinExistence type="inferred from homology"/>
<comment type="similarity">
    <text evidence="3 6">Belongs to the DHNA family.</text>
</comment>
<dbReference type="SMART" id="SM00905">
    <property type="entry name" value="FolB"/>
    <property type="match status" value="1"/>
</dbReference>
<dbReference type="AlphaFoldDB" id="Q2J4P0"/>
<dbReference type="InterPro" id="IPR006156">
    <property type="entry name" value="Dihydroneopterin_aldolase"/>
</dbReference>
<dbReference type="Gene3D" id="3.30.1130.10">
    <property type="match status" value="1"/>
</dbReference>
<evidence type="ECO:0000256" key="3">
    <source>
        <dbReference type="ARBA" id="ARBA00005708"/>
    </source>
</evidence>
<evidence type="ECO:0000256" key="1">
    <source>
        <dbReference type="ARBA" id="ARBA00001353"/>
    </source>
</evidence>
<evidence type="ECO:0000313" key="9">
    <source>
        <dbReference type="Proteomes" id="UP000001937"/>
    </source>
</evidence>
<dbReference type="RefSeq" id="WP_011438760.1">
    <property type="nucleotide sequence ID" value="NC_007777.1"/>
</dbReference>
<keyword evidence="4 6" id="KW-0289">Folate biosynthesis</keyword>
<accession>Q2J4P0</accession>
<dbReference type="NCBIfam" id="TIGR00525">
    <property type="entry name" value="folB"/>
    <property type="match status" value="1"/>
</dbReference>
<dbReference type="EC" id="4.1.2.25" evidence="6"/>
<evidence type="ECO:0000256" key="4">
    <source>
        <dbReference type="ARBA" id="ARBA00022909"/>
    </source>
</evidence>
<protein>
    <recommendedName>
        <fullName evidence="6">7,8-dihydroneopterin aldolase</fullName>
        <ecNumber evidence="6">4.1.2.25</ecNumber>
    </recommendedName>
</protein>
<dbReference type="PANTHER" id="PTHR42844:SF1">
    <property type="entry name" value="DIHYDRONEOPTERIN ALDOLASE 1-RELATED"/>
    <property type="match status" value="1"/>
</dbReference>
<feature type="domain" description="Dihydroneopterin aldolase/epimerase" evidence="7">
    <location>
        <begin position="20"/>
        <end position="132"/>
    </location>
</feature>
<comment type="function">
    <text evidence="6">Catalyzes the conversion of 7,8-dihydroneopterin to 6-hydroxymethyl-7,8-dihydropterin.</text>
</comment>
<dbReference type="EMBL" id="CP000249">
    <property type="protein sequence ID" value="ABD13752.1"/>
    <property type="molecule type" value="Genomic_DNA"/>
</dbReference>
<dbReference type="InterPro" id="IPR006157">
    <property type="entry name" value="FolB_dom"/>
</dbReference>
<sequence>MTGSAAEVASQSRATSLDRITLSGLRARGYHGVLAAERDLGQEFVVDATLWLDLSSAAFHDDVTRTVHYGELAETLAGIVTGEPVNLIETLADRLVRACLRDGRVMRAEVTVHKPAAPIAVPFADVAVTIVRNRVDGVESVTAPAAAAGVVTDGG</sequence>
<dbReference type="GO" id="GO:0046656">
    <property type="term" value="P:folic acid biosynthetic process"/>
    <property type="evidence" value="ECO:0007669"/>
    <property type="project" value="UniProtKB-UniRule"/>
</dbReference>
<comment type="pathway">
    <text evidence="2 6">Cofactor biosynthesis; tetrahydrofolate biosynthesis; 2-amino-4-hydroxy-6-hydroxymethyl-7,8-dihydropteridine diphosphate from 7,8-dihydroneopterin triphosphate: step 3/4.</text>
</comment>
<dbReference type="NCBIfam" id="TIGR00526">
    <property type="entry name" value="folB_dom"/>
    <property type="match status" value="1"/>
</dbReference>
<dbReference type="Proteomes" id="UP000001937">
    <property type="component" value="Chromosome"/>
</dbReference>
<evidence type="ECO:0000256" key="5">
    <source>
        <dbReference type="ARBA" id="ARBA00023239"/>
    </source>
</evidence>
<reference evidence="8 9" key="1">
    <citation type="journal article" date="2007" name="Genome Res.">
        <title>Genome characteristics of facultatively symbiotic Frankia sp. strains reflect host range and host plant biogeography.</title>
        <authorList>
            <person name="Normand P."/>
            <person name="Lapierre P."/>
            <person name="Tisa L.S."/>
            <person name="Gogarten J.P."/>
            <person name="Alloisio N."/>
            <person name="Bagnarol E."/>
            <person name="Bassi C.A."/>
            <person name="Berry A.M."/>
            <person name="Bickhart D.M."/>
            <person name="Choisne N."/>
            <person name="Couloux A."/>
            <person name="Cournoyer B."/>
            <person name="Cruveiller S."/>
            <person name="Daubin V."/>
            <person name="Demange N."/>
            <person name="Francino M.P."/>
            <person name="Goltsman E."/>
            <person name="Huang Y."/>
            <person name="Kopp O.R."/>
            <person name="Labarre L."/>
            <person name="Lapidus A."/>
            <person name="Lavire C."/>
            <person name="Marechal J."/>
            <person name="Martinez M."/>
            <person name="Mastronunzio J.E."/>
            <person name="Mullin B.C."/>
            <person name="Niemann J."/>
            <person name="Pujic P."/>
            <person name="Rawnsley T."/>
            <person name="Rouy Z."/>
            <person name="Schenowitz C."/>
            <person name="Sellstedt A."/>
            <person name="Tavares F."/>
            <person name="Tomkins J.P."/>
            <person name="Vallenet D."/>
            <person name="Valverde C."/>
            <person name="Wall L.G."/>
            <person name="Wang Y."/>
            <person name="Medigue C."/>
            <person name="Benson D.R."/>
        </authorList>
    </citation>
    <scope>NUCLEOTIDE SEQUENCE [LARGE SCALE GENOMIC DNA]</scope>
    <source>
        <strain evidence="9">DSM 45818 / CECT 9043 / CcI3</strain>
    </source>
</reference>
<dbReference type="Pfam" id="PF02152">
    <property type="entry name" value="FolB"/>
    <property type="match status" value="1"/>
</dbReference>
<dbReference type="SUPFAM" id="SSF55620">
    <property type="entry name" value="Tetrahydrobiopterin biosynthesis enzymes-like"/>
    <property type="match status" value="1"/>
</dbReference>
<evidence type="ECO:0000259" key="7">
    <source>
        <dbReference type="SMART" id="SM00905"/>
    </source>
</evidence>
<dbReference type="FunFam" id="3.30.1130.10:FF:000003">
    <property type="entry name" value="7,8-dihydroneopterin aldolase"/>
    <property type="match status" value="1"/>
</dbReference>
<dbReference type="UniPathway" id="UPA00077">
    <property type="reaction ID" value="UER00154"/>
</dbReference>
<dbReference type="KEGG" id="fra:Francci3_4406"/>
<dbReference type="PANTHER" id="PTHR42844">
    <property type="entry name" value="DIHYDRONEOPTERIN ALDOLASE 1-RELATED"/>
    <property type="match status" value="1"/>
</dbReference>
<name>Q2J4P0_FRACC</name>
<dbReference type="CDD" id="cd00534">
    <property type="entry name" value="DHNA_DHNTPE"/>
    <property type="match status" value="1"/>
</dbReference>
<comment type="catalytic activity">
    <reaction evidence="1 6">
        <text>7,8-dihydroneopterin = 6-hydroxymethyl-7,8-dihydropterin + glycolaldehyde</text>
        <dbReference type="Rhea" id="RHEA:10540"/>
        <dbReference type="ChEBI" id="CHEBI:17001"/>
        <dbReference type="ChEBI" id="CHEBI:17071"/>
        <dbReference type="ChEBI" id="CHEBI:44841"/>
        <dbReference type="EC" id="4.1.2.25"/>
    </reaction>
</comment>
<dbReference type="STRING" id="106370.Francci3_4406"/>
<dbReference type="GO" id="GO:0004150">
    <property type="term" value="F:dihydroneopterin aldolase activity"/>
    <property type="evidence" value="ECO:0007669"/>
    <property type="project" value="UniProtKB-UniRule"/>
</dbReference>
<evidence type="ECO:0000256" key="2">
    <source>
        <dbReference type="ARBA" id="ARBA00005013"/>
    </source>
</evidence>
<dbReference type="InterPro" id="IPR043133">
    <property type="entry name" value="GTP-CH-I_C/QueF"/>
</dbReference>
<evidence type="ECO:0000313" key="8">
    <source>
        <dbReference type="EMBL" id="ABD13752.1"/>
    </source>
</evidence>